<gene>
    <name evidence="1" type="ORF">SAMN05421790_10241</name>
</gene>
<proteinExistence type="predicted"/>
<evidence type="ECO:0000313" key="2">
    <source>
        <dbReference type="Proteomes" id="UP000186795"/>
    </source>
</evidence>
<reference evidence="2" key="1">
    <citation type="submission" date="2017-01" db="EMBL/GenBank/DDBJ databases">
        <authorList>
            <person name="Varghese N."/>
            <person name="Submissions S."/>
        </authorList>
    </citation>
    <scope>NUCLEOTIDE SEQUENCE [LARGE SCALE GENOMIC DNA]</scope>
    <source>
        <strain evidence="2">DSM 45196</strain>
    </source>
</reference>
<name>A0A1N7JG02_9BACL</name>
<sequence>MNDDKLIGFSEGNPVGLGQPVPDARLVFQEQTYWVEYDNVTNSLMHIGPLGRGMGAHWEYREDGSTVIHWHNGESMVVPAGENPECYAVAYLRSRQTQERKEDGS</sequence>
<keyword evidence="2" id="KW-1185">Reference proteome</keyword>
<accession>A0A1N7JG02</accession>
<protein>
    <submittedName>
        <fullName evidence="1">Uncharacterized protein</fullName>
    </submittedName>
</protein>
<dbReference type="AlphaFoldDB" id="A0A1N7JG02"/>
<dbReference type="RefSeq" id="WP_076523595.1">
    <property type="nucleotide sequence ID" value="NZ_CP048103.1"/>
</dbReference>
<evidence type="ECO:0000313" key="1">
    <source>
        <dbReference type="EMBL" id="SIS48181.1"/>
    </source>
</evidence>
<dbReference type="EMBL" id="FTOD01000002">
    <property type="protein sequence ID" value="SIS48181.1"/>
    <property type="molecule type" value="Genomic_DNA"/>
</dbReference>
<organism evidence="1 2">
    <name type="scientific">Kroppenstedtia eburnea</name>
    <dbReference type="NCBI Taxonomy" id="714067"/>
    <lineage>
        <taxon>Bacteria</taxon>
        <taxon>Bacillati</taxon>
        <taxon>Bacillota</taxon>
        <taxon>Bacilli</taxon>
        <taxon>Bacillales</taxon>
        <taxon>Thermoactinomycetaceae</taxon>
        <taxon>Kroppenstedtia</taxon>
    </lineage>
</organism>
<dbReference type="Proteomes" id="UP000186795">
    <property type="component" value="Unassembled WGS sequence"/>
</dbReference>